<proteinExistence type="predicted"/>
<accession>A0A173MQ75</accession>
<keyword evidence="2" id="KW-1185">Reference proteome</keyword>
<name>A0A173MQ75_9BACT</name>
<evidence type="ECO:0000313" key="1">
    <source>
        <dbReference type="EMBL" id="SIS74731.1"/>
    </source>
</evidence>
<protein>
    <recommendedName>
        <fullName evidence="3">Chaperone of endosialidase</fullName>
    </recommendedName>
</protein>
<evidence type="ECO:0000313" key="2">
    <source>
        <dbReference type="Proteomes" id="UP000186917"/>
    </source>
</evidence>
<organism evidence="1 2">
    <name type="scientific">Filimonas lacunae</name>
    <dbReference type="NCBI Taxonomy" id="477680"/>
    <lineage>
        <taxon>Bacteria</taxon>
        <taxon>Pseudomonadati</taxon>
        <taxon>Bacteroidota</taxon>
        <taxon>Chitinophagia</taxon>
        <taxon>Chitinophagales</taxon>
        <taxon>Chitinophagaceae</taxon>
        <taxon>Filimonas</taxon>
    </lineage>
</organism>
<gene>
    <name evidence="1" type="ORF">SAMN05421788_101964</name>
</gene>
<sequence>MEHCLVKHAKQAKGYVIFADYLYLLSTQKRFNEKTGSLVASFLLFSSLTAQETLQTVADRGNTIFSTDYQKYILIGRDASSGNSLSLAWRYNDGSPYSMVESFAGGSPLVLQQAGGNVGIGIIAPTQKLEVNGAVKSYTSSFGSVDYNTSAKGYANFGSNNHGTVLVSSNLFISGNDNLKIVNNHNTMSGAAIMIPGNGQPNQNSIVFYTKSTGTAVVNDDYSIAPRMIIDASGNIGIGTTSPQSELAVKGTITSKKIKVTLSGWADYVFDPSYQLQPLSQIEKYIQENKHLPEVPTTAEVKKDGIDIGDNQALLLKKIEELTLYIIQQSKRLDAQEKVIAELKEKIH</sequence>
<reference evidence="2" key="1">
    <citation type="submission" date="2017-01" db="EMBL/GenBank/DDBJ databases">
        <authorList>
            <person name="Varghese N."/>
            <person name="Submissions S."/>
        </authorList>
    </citation>
    <scope>NUCLEOTIDE SEQUENCE [LARGE SCALE GENOMIC DNA]</scope>
    <source>
        <strain evidence="2">DSM 21054</strain>
    </source>
</reference>
<dbReference type="OrthoDB" id="658938at2"/>
<dbReference type="AlphaFoldDB" id="A0A173MQ75"/>
<dbReference type="Proteomes" id="UP000186917">
    <property type="component" value="Unassembled WGS sequence"/>
</dbReference>
<dbReference type="STRING" id="477680.SAMN05421788_101964"/>
<dbReference type="EMBL" id="FTOR01000001">
    <property type="protein sequence ID" value="SIS74731.1"/>
    <property type="molecule type" value="Genomic_DNA"/>
</dbReference>
<dbReference type="KEGG" id="fln:FLA_5580"/>
<evidence type="ECO:0008006" key="3">
    <source>
        <dbReference type="Google" id="ProtNLM"/>
    </source>
</evidence>
<dbReference type="RefSeq" id="WP_076376171.1">
    <property type="nucleotide sequence ID" value="NZ_AP017422.1"/>
</dbReference>